<dbReference type="InterPro" id="IPR023210">
    <property type="entry name" value="NADP_OxRdtase_dom"/>
</dbReference>
<dbReference type="STRING" id="1134406.ADN00_08515"/>
<dbReference type="PRINTS" id="PR00069">
    <property type="entry name" value="ALDKETRDTASE"/>
</dbReference>
<comment type="caution">
    <text evidence="3">The sequence shown here is derived from an EMBL/GenBank/DDBJ whole genome shotgun (WGS) entry which is preliminary data.</text>
</comment>
<dbReference type="OrthoDB" id="9773828at2"/>
<dbReference type="InterPro" id="IPR020471">
    <property type="entry name" value="AKR"/>
</dbReference>
<dbReference type="InterPro" id="IPR036812">
    <property type="entry name" value="NAD(P)_OxRdtase_dom_sf"/>
</dbReference>
<reference evidence="3 4" key="1">
    <citation type="submission" date="2015-07" db="EMBL/GenBank/DDBJ databases">
        <title>Genome sequence of Ornatilinea apprima DSM 23815.</title>
        <authorList>
            <person name="Hemp J."/>
            <person name="Ward L.M."/>
            <person name="Pace L.A."/>
            <person name="Fischer W.W."/>
        </authorList>
    </citation>
    <scope>NUCLEOTIDE SEQUENCE [LARGE SCALE GENOMIC DNA]</scope>
    <source>
        <strain evidence="3 4">P3M-1</strain>
    </source>
</reference>
<dbReference type="CDD" id="cd19093">
    <property type="entry name" value="AKR_AtPLR-like"/>
    <property type="match status" value="1"/>
</dbReference>
<gene>
    <name evidence="3" type="ORF">ADN00_08515</name>
</gene>
<protein>
    <submittedName>
        <fullName evidence="3">2,5-didehydrogluconate reductase</fullName>
    </submittedName>
</protein>
<dbReference type="Gene3D" id="3.20.20.100">
    <property type="entry name" value="NADP-dependent oxidoreductase domain"/>
    <property type="match status" value="1"/>
</dbReference>
<dbReference type="Proteomes" id="UP000050417">
    <property type="component" value="Unassembled WGS sequence"/>
</dbReference>
<organism evidence="3 4">
    <name type="scientific">Ornatilinea apprima</name>
    <dbReference type="NCBI Taxonomy" id="1134406"/>
    <lineage>
        <taxon>Bacteria</taxon>
        <taxon>Bacillati</taxon>
        <taxon>Chloroflexota</taxon>
        <taxon>Anaerolineae</taxon>
        <taxon>Anaerolineales</taxon>
        <taxon>Anaerolineaceae</taxon>
        <taxon>Ornatilinea</taxon>
    </lineage>
</organism>
<keyword evidence="4" id="KW-1185">Reference proteome</keyword>
<proteinExistence type="predicted"/>
<evidence type="ECO:0000313" key="3">
    <source>
        <dbReference type="EMBL" id="KPL77902.1"/>
    </source>
</evidence>
<accession>A0A0P6X7G6</accession>
<dbReference type="InterPro" id="IPR050791">
    <property type="entry name" value="Aldo-Keto_reductase"/>
</dbReference>
<dbReference type="SUPFAM" id="SSF51430">
    <property type="entry name" value="NAD(P)-linked oxidoreductase"/>
    <property type="match status" value="1"/>
</dbReference>
<evidence type="ECO:0000256" key="1">
    <source>
        <dbReference type="ARBA" id="ARBA00023002"/>
    </source>
</evidence>
<evidence type="ECO:0000313" key="4">
    <source>
        <dbReference type="Proteomes" id="UP000050417"/>
    </source>
</evidence>
<dbReference type="GO" id="GO:0016491">
    <property type="term" value="F:oxidoreductase activity"/>
    <property type="evidence" value="ECO:0007669"/>
    <property type="project" value="UniProtKB-KW"/>
</dbReference>
<dbReference type="EMBL" id="LGCL01000021">
    <property type="protein sequence ID" value="KPL77902.1"/>
    <property type="molecule type" value="Genomic_DNA"/>
</dbReference>
<sequence>MEEERRRHPVFSGVELGIGTWSWGDRLIWGYGKGYQDQDIFEAFETSVAAGIIFFDTAEVYGQGKSESLLGQCMKTTDARIRVATKFMPYPWRLSKQNLLKAVRRSIKRLGLERVDLYQIHMPLPPVTVETWMDAMTAAYQEGLIGAVGVSNFDLGQTQRAKESLARNGIPLASNQVEYHLLNRKMEKNGLFQFCQENEITLIAYSPLGMGLLTGKYTPENMPQGVRAGRVRKDYLQKIQPLLLELRRIGSAHDGKTAAQVAINWCICKDSIPIPGAKNREQAKQNAASGGWRLTEEEVARLEQLSDQIEASR</sequence>
<feature type="domain" description="NADP-dependent oxidoreductase" evidence="2">
    <location>
        <begin position="15"/>
        <end position="306"/>
    </location>
</feature>
<dbReference type="GO" id="GO:0005737">
    <property type="term" value="C:cytoplasm"/>
    <property type="evidence" value="ECO:0007669"/>
    <property type="project" value="TreeGrafter"/>
</dbReference>
<dbReference type="AlphaFoldDB" id="A0A0P6X7G6"/>
<keyword evidence="1" id="KW-0560">Oxidoreductase</keyword>
<dbReference type="RefSeq" id="WP_075062560.1">
    <property type="nucleotide sequence ID" value="NZ_LGCL01000021.1"/>
</dbReference>
<name>A0A0P6X7G6_9CHLR</name>
<dbReference type="Pfam" id="PF00248">
    <property type="entry name" value="Aldo_ket_red"/>
    <property type="match status" value="1"/>
</dbReference>
<dbReference type="PANTHER" id="PTHR43625:SF88">
    <property type="entry name" value="OS07G0143000 PROTEIN"/>
    <property type="match status" value="1"/>
</dbReference>
<dbReference type="PANTHER" id="PTHR43625">
    <property type="entry name" value="AFLATOXIN B1 ALDEHYDE REDUCTASE"/>
    <property type="match status" value="1"/>
</dbReference>
<dbReference type="PATRIC" id="fig|1134406.4.peg.707"/>
<evidence type="ECO:0000259" key="2">
    <source>
        <dbReference type="Pfam" id="PF00248"/>
    </source>
</evidence>